<organism evidence="1">
    <name type="scientific">candidate division CPR3 bacterium</name>
    <dbReference type="NCBI Taxonomy" id="2268181"/>
    <lineage>
        <taxon>Bacteria</taxon>
        <taxon>Bacteria division CPR3</taxon>
    </lineage>
</organism>
<dbReference type="AlphaFoldDB" id="A0A7C5YYR1"/>
<evidence type="ECO:0000313" key="1">
    <source>
        <dbReference type="EMBL" id="HHR92122.1"/>
    </source>
</evidence>
<proteinExistence type="predicted"/>
<protein>
    <submittedName>
        <fullName evidence="1">Uncharacterized protein</fullName>
    </submittedName>
</protein>
<comment type="caution">
    <text evidence="1">The sequence shown here is derived from an EMBL/GenBank/DDBJ whole genome shotgun (WGS) entry which is preliminary data.</text>
</comment>
<reference evidence="1" key="1">
    <citation type="journal article" date="2020" name="mSystems">
        <title>Genome- and Community-Level Interaction Insights into Carbon Utilization and Element Cycling Functions of Hydrothermarchaeota in Hydrothermal Sediment.</title>
        <authorList>
            <person name="Zhou Z."/>
            <person name="Liu Y."/>
            <person name="Xu W."/>
            <person name="Pan J."/>
            <person name="Luo Z.H."/>
            <person name="Li M."/>
        </authorList>
    </citation>
    <scope>NUCLEOTIDE SEQUENCE [LARGE SCALE GENOMIC DNA]</scope>
    <source>
        <strain evidence="1">SpSt-1042</strain>
    </source>
</reference>
<sequence>MESKLLKDWMGKGLKISTDFEFYTKRDYVVVGKLKNQPPVAEYECPFCKHYEITQNVNLEKTKNGKKFQRPKIKCSGCGKTIIVESLKKV</sequence>
<name>A0A7C5YYR1_UNCC3</name>
<dbReference type="EMBL" id="DRVY01000039">
    <property type="protein sequence ID" value="HHR92122.1"/>
    <property type="molecule type" value="Genomic_DNA"/>
</dbReference>
<gene>
    <name evidence="1" type="ORF">ENL96_01235</name>
</gene>
<accession>A0A7C5YYR1</accession>